<dbReference type="Proteomes" id="UP000549250">
    <property type="component" value="Unassembled WGS sequence"/>
</dbReference>
<dbReference type="InterPro" id="IPR021730">
    <property type="entry name" value="YdbH"/>
</dbReference>
<dbReference type="EMBL" id="JACHXI010000021">
    <property type="protein sequence ID" value="MBB3104918.1"/>
    <property type="molecule type" value="Genomic_DNA"/>
</dbReference>
<name>A0A839T749_AZOMA</name>
<comment type="caution">
    <text evidence="1">The sequence shown here is derived from an EMBL/GenBank/DDBJ whole genome shotgun (WGS) entry which is preliminary data.</text>
</comment>
<dbReference type="Pfam" id="PF11739">
    <property type="entry name" value="YdbH-like"/>
    <property type="match status" value="1"/>
</dbReference>
<sequence>MTIGRTRRWPILFFSLLLASIAGVVGQQQWQRFKQEQGIERLECKGWEFSLKGLRLQQFNIEMHNDSGQLKLAAHDVQVSLDKLLNPLPVQGLRISDLSIAWFPEAKLDQSSPPTTLPSRQDLESWLGWMPRQIMIEALQLELPCATGICREKGSLQWQQSTSEALPVSLEIQIQHDKHLLHLSASARQITDKVELSLHLALDGNNRIKSRQWLASEADKLAWNGTLGLTELPEAPWLLNWLNPWLTYELSSLPASPEAMHLQTSWALQLSPADLKQIHGEFSTSLYLPVPWPIPGLGQVQGNLDITLASRMNSWLPISGSSDLNIKPQPELFKTLPTELRPERLKIKITPIANSGTQSPLSFKLDLLSQGKSELGLQSPYMQISISPFIVKMEKTRVTFKVPQLSVAGTAFKSIQTNLQLEGKLDATHASIRTLSGSTATLQEIKPIDVQGSAKQILVSLNNLNFNGHLLNNQLINYDLQGPLKLKLGSLYHSQLHSRAWQWQGQIKLDSRQLDLNGKLANDVNLKFTTHLNKNFTGSLIFDGTLEPIQLNTGNPITQTLSNWPKLLELNSGRIQARGRFELPPGKQVKATLYLESQGLSGIYDRIELNQLNSNLVLALQNQRLQVDLDGFRLEQANPGLRFGPVILQGQYQAKLDQPLAGQLDIRKAHAEVLGGEIWAERGLLNLAVSKQTQAIHVKGLDLAQLLLAYPAEGLQGSGLIDGSFQLQLENRNVSIEQGSLAARNPGVLSIKSPRLQALGKSNPAMQLVTQALENFHYDLLASDIRYDKHGKLQLGLRLYGRNPSLERGRPINFNINLEENIPDLLTSLQLSDRVSETIQQRVREQLESDKQPTQP</sequence>
<evidence type="ECO:0000313" key="2">
    <source>
        <dbReference type="Proteomes" id="UP000549250"/>
    </source>
</evidence>
<dbReference type="RefSeq" id="WP_183167772.1">
    <property type="nucleotide sequence ID" value="NZ_JACHXI010000021.1"/>
</dbReference>
<evidence type="ECO:0000313" key="1">
    <source>
        <dbReference type="EMBL" id="MBB3104918.1"/>
    </source>
</evidence>
<dbReference type="AlphaFoldDB" id="A0A839T749"/>
<evidence type="ECO:0008006" key="3">
    <source>
        <dbReference type="Google" id="ProtNLM"/>
    </source>
</evidence>
<keyword evidence="2" id="KW-1185">Reference proteome</keyword>
<proteinExistence type="predicted"/>
<reference evidence="1 2" key="1">
    <citation type="submission" date="2020-08" db="EMBL/GenBank/DDBJ databases">
        <title>Genomic Encyclopedia of Type Strains, Phase III (KMG-III): the genomes of soil and plant-associated and newly described type strains.</title>
        <authorList>
            <person name="Whitman W."/>
        </authorList>
    </citation>
    <scope>NUCLEOTIDE SEQUENCE [LARGE SCALE GENOMIC DNA]</scope>
    <source>
        <strain evidence="1 2">CECT 4462</strain>
    </source>
</reference>
<protein>
    <recommendedName>
        <fullName evidence="3">Dicarboxylate transport domain-containing protein</fullName>
    </recommendedName>
</protein>
<organism evidence="1 2">
    <name type="scientific">Azomonas macrocytogenes</name>
    <name type="common">Azotobacter macrocytogenes</name>
    <dbReference type="NCBI Taxonomy" id="69962"/>
    <lineage>
        <taxon>Bacteria</taxon>
        <taxon>Pseudomonadati</taxon>
        <taxon>Pseudomonadota</taxon>
        <taxon>Gammaproteobacteria</taxon>
        <taxon>Pseudomonadales</taxon>
        <taxon>Pseudomonadaceae</taxon>
        <taxon>Azomonas</taxon>
    </lineage>
</organism>
<accession>A0A839T749</accession>
<gene>
    <name evidence="1" type="ORF">FHR87_003346</name>
</gene>